<reference evidence="1" key="1">
    <citation type="submission" date="2021-06" db="EMBL/GenBank/DDBJ databases">
        <authorList>
            <person name="Kallberg Y."/>
            <person name="Tangrot J."/>
            <person name="Rosling A."/>
        </authorList>
    </citation>
    <scope>NUCLEOTIDE SEQUENCE</scope>
    <source>
        <strain evidence="1">28 12/20/2015</strain>
    </source>
</reference>
<feature type="non-terminal residue" evidence="1">
    <location>
        <position position="1"/>
    </location>
</feature>
<accession>A0ACA9RKZ2</accession>
<gene>
    <name evidence="1" type="ORF">SPELUC_LOCUS17717</name>
</gene>
<protein>
    <submittedName>
        <fullName evidence="1">3634_t:CDS:1</fullName>
    </submittedName>
</protein>
<organism evidence="1 2">
    <name type="scientific">Cetraspora pellucida</name>
    <dbReference type="NCBI Taxonomy" id="1433469"/>
    <lineage>
        <taxon>Eukaryota</taxon>
        <taxon>Fungi</taxon>
        <taxon>Fungi incertae sedis</taxon>
        <taxon>Mucoromycota</taxon>
        <taxon>Glomeromycotina</taxon>
        <taxon>Glomeromycetes</taxon>
        <taxon>Diversisporales</taxon>
        <taxon>Gigasporaceae</taxon>
        <taxon>Cetraspora</taxon>
    </lineage>
</organism>
<comment type="caution">
    <text evidence="1">The sequence shown here is derived from an EMBL/GenBank/DDBJ whole genome shotgun (WGS) entry which is preliminary data.</text>
</comment>
<dbReference type="Proteomes" id="UP000789366">
    <property type="component" value="Unassembled WGS sequence"/>
</dbReference>
<keyword evidence="2" id="KW-1185">Reference proteome</keyword>
<proteinExistence type="predicted"/>
<dbReference type="EMBL" id="CAJVPW010075337">
    <property type="protein sequence ID" value="CAG8796989.1"/>
    <property type="molecule type" value="Genomic_DNA"/>
</dbReference>
<feature type="non-terminal residue" evidence="1">
    <location>
        <position position="124"/>
    </location>
</feature>
<name>A0ACA9RKZ2_9GLOM</name>
<evidence type="ECO:0000313" key="1">
    <source>
        <dbReference type="EMBL" id="CAG8796989.1"/>
    </source>
</evidence>
<evidence type="ECO:0000313" key="2">
    <source>
        <dbReference type="Proteomes" id="UP000789366"/>
    </source>
</evidence>
<sequence length="124" mass="14139">HSITQIDSNNAAGSSRGIQTSSYTYTHPRSYDSWEQYKMIARLPRPVTHNVADDGVSSYEGEEDLYHLHSFYYKSKSELHDALDSSDRVALFHSTKLDRKGHESLIFDLSELTPVSQKLAKNYV</sequence>